<evidence type="ECO:0008006" key="4">
    <source>
        <dbReference type="Google" id="ProtNLM"/>
    </source>
</evidence>
<reference evidence="2 3" key="1">
    <citation type="submission" date="2020-08" db="EMBL/GenBank/DDBJ databases">
        <title>Sequencing the genomes of 1000 actinobacteria strains.</title>
        <authorList>
            <person name="Klenk H.-P."/>
        </authorList>
    </citation>
    <scope>NUCLEOTIDE SEQUENCE [LARGE SCALE GENOMIC DNA]</scope>
    <source>
        <strain evidence="2 3">DSM 44598</strain>
    </source>
</reference>
<gene>
    <name evidence="2" type="ORF">HNR07_000631</name>
</gene>
<dbReference type="Proteomes" id="UP000579647">
    <property type="component" value="Unassembled WGS sequence"/>
</dbReference>
<accession>A0A840W0J6</accession>
<proteinExistence type="predicted"/>
<organism evidence="2 3">
    <name type="scientific">Nocardiopsis metallicus</name>
    <dbReference type="NCBI Taxonomy" id="179819"/>
    <lineage>
        <taxon>Bacteria</taxon>
        <taxon>Bacillati</taxon>
        <taxon>Actinomycetota</taxon>
        <taxon>Actinomycetes</taxon>
        <taxon>Streptosporangiales</taxon>
        <taxon>Nocardiopsidaceae</taxon>
        <taxon>Nocardiopsis</taxon>
    </lineage>
</organism>
<dbReference type="Gene3D" id="3.30.505.20">
    <property type="match status" value="1"/>
</dbReference>
<name>A0A840W0J6_9ACTN</name>
<dbReference type="AlphaFoldDB" id="A0A840W0J6"/>
<comment type="caution">
    <text evidence="2">The sequence shown here is derived from an EMBL/GenBank/DDBJ whole genome shotgun (WGS) entry which is preliminary data.</text>
</comment>
<feature type="region of interest" description="Disordered" evidence="1">
    <location>
        <begin position="132"/>
        <end position="153"/>
    </location>
</feature>
<sequence>MSGYLFLREPDLAVDTIRLDGFTSAPTLRSPVGDGTSRPVDGLEQLTGELRSGDGPEDWYVGGVGVDFGPRAWLLTDPVLEDFDGDGTAAALLVELRALEGTEVTLGVRHDPDEDPARDAAGVFTVNGLAFRDTDGGPAPWEGTGSSYEADQEEAATAAEEAVGEGAEATGADRVDEDGWQGWEVRVRGGDGQEYHVILDLSGAVADVRPNY</sequence>
<keyword evidence="3" id="KW-1185">Reference proteome</keyword>
<evidence type="ECO:0000256" key="1">
    <source>
        <dbReference type="SAM" id="MobiDB-lite"/>
    </source>
</evidence>
<evidence type="ECO:0000313" key="3">
    <source>
        <dbReference type="Proteomes" id="UP000579647"/>
    </source>
</evidence>
<dbReference type="EMBL" id="JACHDO010000001">
    <property type="protein sequence ID" value="MBB5489494.1"/>
    <property type="molecule type" value="Genomic_DNA"/>
</dbReference>
<protein>
    <recommendedName>
        <fullName evidence="4">PepSY domain-containing protein</fullName>
    </recommendedName>
</protein>
<evidence type="ECO:0000313" key="2">
    <source>
        <dbReference type="EMBL" id="MBB5489494.1"/>
    </source>
</evidence>